<gene>
    <name evidence="1" type="ORF">PCOR1329_LOCUS44043</name>
</gene>
<comment type="caution">
    <text evidence="1">The sequence shown here is derived from an EMBL/GenBank/DDBJ whole genome shotgun (WGS) entry which is preliminary data.</text>
</comment>
<sequence>MLEALSVSLPKSVEKLLLVSRSFGYAESGAFDLGSIFGSPASWKDIERTVERMGQYRPLQLPLRIIYVRAGQMPAGGAPRQVVKCTLQEPEGVPEGSTCTTTSPEGVANSVMVALKLGVDASFFIREEEAPPSGAKECDWKEMMLLLIGPELFRAPVGDAKSCVKFIQDFAKGQEGMKVATTPCGAICKFRLFGKGTGTPFCKLD</sequence>
<keyword evidence="2" id="KW-1185">Reference proteome</keyword>
<accession>A0ABN9U085</accession>
<name>A0ABN9U085_9DINO</name>
<evidence type="ECO:0000313" key="2">
    <source>
        <dbReference type="Proteomes" id="UP001189429"/>
    </source>
</evidence>
<dbReference type="Proteomes" id="UP001189429">
    <property type="component" value="Unassembled WGS sequence"/>
</dbReference>
<reference evidence="1" key="1">
    <citation type="submission" date="2023-10" db="EMBL/GenBank/DDBJ databases">
        <authorList>
            <person name="Chen Y."/>
            <person name="Shah S."/>
            <person name="Dougan E. K."/>
            <person name="Thang M."/>
            <person name="Chan C."/>
        </authorList>
    </citation>
    <scope>NUCLEOTIDE SEQUENCE [LARGE SCALE GENOMIC DNA]</scope>
</reference>
<organism evidence="1 2">
    <name type="scientific">Prorocentrum cordatum</name>
    <dbReference type="NCBI Taxonomy" id="2364126"/>
    <lineage>
        <taxon>Eukaryota</taxon>
        <taxon>Sar</taxon>
        <taxon>Alveolata</taxon>
        <taxon>Dinophyceae</taxon>
        <taxon>Prorocentrales</taxon>
        <taxon>Prorocentraceae</taxon>
        <taxon>Prorocentrum</taxon>
    </lineage>
</organism>
<dbReference type="EMBL" id="CAUYUJ010015291">
    <property type="protein sequence ID" value="CAK0852077.1"/>
    <property type="molecule type" value="Genomic_DNA"/>
</dbReference>
<proteinExistence type="predicted"/>
<protein>
    <submittedName>
        <fullName evidence="1">Uncharacterized protein</fullName>
    </submittedName>
</protein>
<evidence type="ECO:0000313" key="1">
    <source>
        <dbReference type="EMBL" id="CAK0852077.1"/>
    </source>
</evidence>